<dbReference type="PANTHER" id="PTHR22600:SF21">
    <property type="entry name" value="BETA-HEXOSAMINIDASE A"/>
    <property type="match status" value="1"/>
</dbReference>
<keyword evidence="4" id="KW-0378">Hydrolase</keyword>
<dbReference type="SUPFAM" id="SSF51445">
    <property type="entry name" value="(Trans)glycosidases"/>
    <property type="match status" value="1"/>
</dbReference>
<dbReference type="GO" id="GO:0005975">
    <property type="term" value="P:carbohydrate metabolic process"/>
    <property type="evidence" value="ECO:0007669"/>
    <property type="project" value="InterPro"/>
</dbReference>
<dbReference type="InterPro" id="IPR015883">
    <property type="entry name" value="Glyco_hydro_20_cat"/>
</dbReference>
<gene>
    <name evidence="7" type="ORF">OSB1V03_LOCUS10037</name>
</gene>
<organism evidence="7">
    <name type="scientific">Medioppia subpectinata</name>
    <dbReference type="NCBI Taxonomy" id="1979941"/>
    <lineage>
        <taxon>Eukaryota</taxon>
        <taxon>Metazoa</taxon>
        <taxon>Ecdysozoa</taxon>
        <taxon>Arthropoda</taxon>
        <taxon>Chelicerata</taxon>
        <taxon>Arachnida</taxon>
        <taxon>Acari</taxon>
        <taxon>Acariformes</taxon>
        <taxon>Sarcoptiformes</taxon>
        <taxon>Oribatida</taxon>
        <taxon>Brachypylina</taxon>
        <taxon>Oppioidea</taxon>
        <taxon>Oppiidae</taxon>
        <taxon>Medioppia</taxon>
    </lineage>
</organism>
<evidence type="ECO:0000256" key="4">
    <source>
        <dbReference type="ARBA" id="ARBA00022801"/>
    </source>
</evidence>
<dbReference type="EC" id="3.2.1.52" evidence="3"/>
<dbReference type="GO" id="GO:0004563">
    <property type="term" value="F:beta-N-acetylhexosaminidase activity"/>
    <property type="evidence" value="ECO:0007669"/>
    <property type="project" value="UniProtKB-EC"/>
</dbReference>
<dbReference type="OrthoDB" id="428480at2759"/>
<comment type="similarity">
    <text evidence="2">Belongs to the glycosyl hydrolase 20 family.</text>
</comment>
<dbReference type="Gene3D" id="3.20.20.80">
    <property type="entry name" value="Glycosidases"/>
    <property type="match status" value="1"/>
</dbReference>
<dbReference type="PANTHER" id="PTHR22600">
    <property type="entry name" value="BETA-HEXOSAMINIDASE"/>
    <property type="match status" value="1"/>
</dbReference>
<dbReference type="InterPro" id="IPR025705">
    <property type="entry name" value="Beta_hexosaminidase_sua/sub"/>
</dbReference>
<reference evidence="7" key="1">
    <citation type="submission" date="2020-11" db="EMBL/GenBank/DDBJ databases">
        <authorList>
            <person name="Tran Van P."/>
        </authorList>
    </citation>
    <scope>NUCLEOTIDE SEQUENCE</scope>
</reference>
<evidence type="ECO:0000259" key="6">
    <source>
        <dbReference type="Pfam" id="PF00728"/>
    </source>
</evidence>
<dbReference type="InterPro" id="IPR017853">
    <property type="entry name" value="GH"/>
</dbReference>
<evidence type="ECO:0000256" key="3">
    <source>
        <dbReference type="ARBA" id="ARBA00012663"/>
    </source>
</evidence>
<evidence type="ECO:0000256" key="1">
    <source>
        <dbReference type="ARBA" id="ARBA00001231"/>
    </source>
</evidence>
<feature type="non-terminal residue" evidence="7">
    <location>
        <position position="1"/>
    </location>
</feature>
<dbReference type="GO" id="GO:0006689">
    <property type="term" value="P:ganglioside catabolic process"/>
    <property type="evidence" value="ECO:0007669"/>
    <property type="project" value="TreeGrafter"/>
</dbReference>
<sequence>IRVLVEFDTPGHTTSWGRGQKGILTECYTNGTKNGKTGPLDPTKENVYTFLEELFTEIGTTFPDQYIHLGGDEVDFGCWESNPDINKFMKEKNITTYAKLEDYYMQRVLNIVKKLNKSYIIWEEVFNNGVELKPDTVVHVWIGSWGTDKEKYWRPELRNVTAKGYRAILSSCWYLDLISFKQSGAETGVQDWKDYYRCEPHSFNGTEEQNKLVIGGEAALWAEYMNGGNFISRTWPRASAVAERLWSPKSMDSTEKAFNRFHKQTCLMIERGLGVQPCDGPGYCRCDYTL</sequence>
<protein>
    <recommendedName>
        <fullName evidence="3">beta-N-acetylhexosaminidase</fullName>
        <ecNumber evidence="3">3.2.1.52</ecNumber>
    </recommendedName>
</protein>
<dbReference type="Pfam" id="PF00728">
    <property type="entry name" value="Glyco_hydro_20"/>
    <property type="match status" value="1"/>
</dbReference>
<dbReference type="Proteomes" id="UP000759131">
    <property type="component" value="Unassembled WGS sequence"/>
</dbReference>
<evidence type="ECO:0000313" key="7">
    <source>
        <dbReference type="EMBL" id="CAD7629622.1"/>
    </source>
</evidence>
<dbReference type="GO" id="GO:0030203">
    <property type="term" value="P:glycosaminoglycan metabolic process"/>
    <property type="evidence" value="ECO:0007669"/>
    <property type="project" value="TreeGrafter"/>
</dbReference>
<dbReference type="GO" id="GO:0005764">
    <property type="term" value="C:lysosome"/>
    <property type="evidence" value="ECO:0007669"/>
    <property type="project" value="TreeGrafter"/>
</dbReference>
<feature type="active site" description="Proton donor" evidence="5">
    <location>
        <position position="73"/>
    </location>
</feature>
<evidence type="ECO:0000256" key="2">
    <source>
        <dbReference type="ARBA" id="ARBA00006285"/>
    </source>
</evidence>
<proteinExistence type="inferred from homology"/>
<feature type="domain" description="Glycoside hydrolase family 20 catalytic" evidence="6">
    <location>
        <begin position="1"/>
        <end position="248"/>
    </location>
</feature>
<dbReference type="GO" id="GO:0016020">
    <property type="term" value="C:membrane"/>
    <property type="evidence" value="ECO:0007669"/>
    <property type="project" value="TreeGrafter"/>
</dbReference>
<evidence type="ECO:0000313" key="8">
    <source>
        <dbReference type="Proteomes" id="UP000759131"/>
    </source>
</evidence>
<dbReference type="PRINTS" id="PR00738">
    <property type="entry name" value="GLHYDRLASE20"/>
</dbReference>
<dbReference type="AlphaFoldDB" id="A0A7R9Q277"/>
<keyword evidence="8" id="KW-1185">Reference proteome</keyword>
<accession>A0A7R9Q277</accession>
<dbReference type="EMBL" id="CAJPIZ010007085">
    <property type="protein sequence ID" value="CAG2110052.1"/>
    <property type="molecule type" value="Genomic_DNA"/>
</dbReference>
<comment type="catalytic activity">
    <reaction evidence="1">
        <text>Hydrolysis of terminal non-reducing N-acetyl-D-hexosamine residues in N-acetyl-beta-D-hexosaminides.</text>
        <dbReference type="EC" id="3.2.1.52"/>
    </reaction>
</comment>
<dbReference type="EMBL" id="OC861660">
    <property type="protein sequence ID" value="CAD7629622.1"/>
    <property type="molecule type" value="Genomic_DNA"/>
</dbReference>
<name>A0A7R9Q277_9ACAR</name>
<evidence type="ECO:0000256" key="5">
    <source>
        <dbReference type="PIRSR" id="PIRSR625705-1"/>
    </source>
</evidence>